<protein>
    <recommendedName>
        <fullName evidence="4">Cornifelin</fullName>
    </recommendedName>
</protein>
<gene>
    <name evidence="2" type="ORF">CVLEPA_LOCUS3371</name>
</gene>
<proteinExistence type="inferred from homology"/>
<evidence type="ECO:0008006" key="4">
    <source>
        <dbReference type="Google" id="ProtNLM"/>
    </source>
</evidence>
<accession>A0ABP0F5S8</accession>
<dbReference type="EMBL" id="CAWYQH010000002">
    <property type="protein sequence ID" value="CAK8673597.1"/>
    <property type="molecule type" value="Genomic_DNA"/>
</dbReference>
<evidence type="ECO:0000256" key="1">
    <source>
        <dbReference type="ARBA" id="ARBA00009024"/>
    </source>
</evidence>
<reference evidence="2 3" key="1">
    <citation type="submission" date="2024-02" db="EMBL/GenBank/DDBJ databases">
        <authorList>
            <person name="Daric V."/>
            <person name="Darras S."/>
        </authorList>
    </citation>
    <scope>NUCLEOTIDE SEQUENCE [LARGE SCALE GENOMIC DNA]</scope>
</reference>
<keyword evidence="3" id="KW-1185">Reference proteome</keyword>
<sequence length="161" mass="17999">MEVKYNPDASPPNYQPGMQPQIGQQQFQQPMMHQPQSTVVVQQPTTTTVTVVTQNQIKNQWSSELCDCFQDIKSCCCTFFLGNCYYATIASRMGENCCVGFCGYPEGCVPGGHLAMRSRFRGTHNIQGDICNDCCIVSFCLPCSMCQLSREMDRLGYTPNC</sequence>
<dbReference type="Proteomes" id="UP001642483">
    <property type="component" value="Unassembled WGS sequence"/>
</dbReference>
<name>A0ABP0F5S8_CLALP</name>
<evidence type="ECO:0000313" key="2">
    <source>
        <dbReference type="EMBL" id="CAK8673597.1"/>
    </source>
</evidence>
<dbReference type="PANTHER" id="PTHR15907">
    <property type="entry name" value="DUF614 FAMILY PROTEIN-RELATED"/>
    <property type="match status" value="1"/>
</dbReference>
<comment type="similarity">
    <text evidence="1">Belongs to the cornifelin family.</text>
</comment>
<dbReference type="NCBIfam" id="TIGR01571">
    <property type="entry name" value="A_thal_Cys_rich"/>
    <property type="match status" value="1"/>
</dbReference>
<dbReference type="InterPro" id="IPR006461">
    <property type="entry name" value="PLAC_motif_containing"/>
</dbReference>
<evidence type="ECO:0000313" key="3">
    <source>
        <dbReference type="Proteomes" id="UP001642483"/>
    </source>
</evidence>
<organism evidence="2 3">
    <name type="scientific">Clavelina lepadiformis</name>
    <name type="common">Light-bulb sea squirt</name>
    <name type="synonym">Ascidia lepadiformis</name>
    <dbReference type="NCBI Taxonomy" id="159417"/>
    <lineage>
        <taxon>Eukaryota</taxon>
        <taxon>Metazoa</taxon>
        <taxon>Chordata</taxon>
        <taxon>Tunicata</taxon>
        <taxon>Ascidiacea</taxon>
        <taxon>Aplousobranchia</taxon>
        <taxon>Clavelinidae</taxon>
        <taxon>Clavelina</taxon>
    </lineage>
</organism>
<comment type="caution">
    <text evidence="2">The sequence shown here is derived from an EMBL/GenBank/DDBJ whole genome shotgun (WGS) entry which is preliminary data.</text>
</comment>
<dbReference type="Pfam" id="PF04749">
    <property type="entry name" value="PLAC8"/>
    <property type="match status" value="1"/>
</dbReference>